<evidence type="ECO:0000256" key="6">
    <source>
        <dbReference type="SAM" id="MobiDB-lite"/>
    </source>
</evidence>
<accession>A0AAE0P3T3</accession>
<evidence type="ECO:0000256" key="5">
    <source>
        <dbReference type="ARBA" id="ARBA00038359"/>
    </source>
</evidence>
<reference evidence="9" key="2">
    <citation type="submission" date="2023-06" db="EMBL/GenBank/DDBJ databases">
        <authorList>
            <consortium name="Lawrence Berkeley National Laboratory"/>
            <person name="Haridas S."/>
            <person name="Hensen N."/>
            <person name="Bonometti L."/>
            <person name="Westerberg I."/>
            <person name="Brannstrom I.O."/>
            <person name="Guillou S."/>
            <person name="Cros-Aarteil S."/>
            <person name="Calhoun S."/>
            <person name="Kuo A."/>
            <person name="Mondo S."/>
            <person name="Pangilinan J."/>
            <person name="Riley R."/>
            <person name="LaButti K."/>
            <person name="Andreopoulos B."/>
            <person name="Lipzen A."/>
            <person name="Chen C."/>
            <person name="Yanf M."/>
            <person name="Daum C."/>
            <person name="Ng V."/>
            <person name="Clum A."/>
            <person name="Steindorff A."/>
            <person name="Ohm R."/>
            <person name="Martin F."/>
            <person name="Silar P."/>
            <person name="Natvig D."/>
            <person name="Lalanne C."/>
            <person name="Gautier V."/>
            <person name="Ament-velasquez S.L."/>
            <person name="Kruys A."/>
            <person name="Hutchinson M.I."/>
            <person name="Powell A.J."/>
            <person name="Barry K."/>
            <person name="Miller A.N."/>
            <person name="Grigoriev I.V."/>
            <person name="Debuchy R."/>
            <person name="Gladieux P."/>
            <person name="Thoren M.H."/>
            <person name="Johannesson H."/>
        </authorList>
    </citation>
    <scope>NUCLEOTIDE SEQUENCE</scope>
    <source>
        <strain evidence="9">CBS 232.78</strain>
    </source>
</reference>
<dbReference type="InterPro" id="IPR052337">
    <property type="entry name" value="SAT4-like"/>
</dbReference>
<organism evidence="9 10">
    <name type="scientific">Podospora didyma</name>
    <dbReference type="NCBI Taxonomy" id="330526"/>
    <lineage>
        <taxon>Eukaryota</taxon>
        <taxon>Fungi</taxon>
        <taxon>Dikarya</taxon>
        <taxon>Ascomycota</taxon>
        <taxon>Pezizomycotina</taxon>
        <taxon>Sordariomycetes</taxon>
        <taxon>Sordariomycetidae</taxon>
        <taxon>Sordariales</taxon>
        <taxon>Podosporaceae</taxon>
        <taxon>Podospora</taxon>
    </lineage>
</organism>
<dbReference type="EMBL" id="JAULSW010000001">
    <property type="protein sequence ID" value="KAK3392831.1"/>
    <property type="molecule type" value="Genomic_DNA"/>
</dbReference>
<comment type="similarity">
    <text evidence="5">Belongs to the SAT4 family.</text>
</comment>
<dbReference type="PANTHER" id="PTHR33048:SF55">
    <property type="entry name" value="INTEGRAL MEMBRANE PROTEIN"/>
    <property type="match status" value="1"/>
</dbReference>
<evidence type="ECO:0000256" key="2">
    <source>
        <dbReference type="ARBA" id="ARBA00022692"/>
    </source>
</evidence>
<dbReference type="PANTHER" id="PTHR33048">
    <property type="entry name" value="PTH11-LIKE INTEGRAL MEMBRANE PROTEIN (AFU_ORTHOLOGUE AFUA_5G11245)"/>
    <property type="match status" value="1"/>
</dbReference>
<evidence type="ECO:0000259" key="8">
    <source>
        <dbReference type="Pfam" id="PF20684"/>
    </source>
</evidence>
<evidence type="ECO:0000256" key="1">
    <source>
        <dbReference type="ARBA" id="ARBA00004141"/>
    </source>
</evidence>
<gene>
    <name evidence="9" type="ORF">B0H63DRAFT_405919</name>
</gene>
<feature type="transmembrane region" description="Helical" evidence="7">
    <location>
        <begin position="208"/>
        <end position="231"/>
    </location>
</feature>
<feature type="region of interest" description="Disordered" evidence="6">
    <location>
        <begin position="282"/>
        <end position="345"/>
    </location>
</feature>
<feature type="compositionally biased region" description="Low complexity" evidence="6">
    <location>
        <begin position="282"/>
        <end position="294"/>
    </location>
</feature>
<feature type="transmembrane region" description="Helical" evidence="7">
    <location>
        <begin position="91"/>
        <end position="119"/>
    </location>
</feature>
<sequence>MMSAATSSDSIAINIVLAAAISPFFSCLFVGLRFYTARTILRKIHKDDWLILIALVFAIGFSITECIHTRYGLGYHLLDVLMMDPSPMEGYMIIGGIPSAITTYSSILFTKASILFFYLRFSTSRAFQYAVYLVLFVTVSYCTVGITTILYSCQPISKFWTFGEGTCIEASPIYSALVALNVATDVVILTLPFWILRPLRAGVVQKTAIGAILGTGGFVLGVSIFRLVIVIRGKDDWDFTYRHAINFMWGLIEHNVAIICACLPCLRALASRFFPALFTSTRSDGGTSTTSSIPDPRPRRPPMEERDPVIGDEEGKSILEVSPINTSWSGRRDRGQVLGSPSQVV</sequence>
<dbReference type="GO" id="GO:0016020">
    <property type="term" value="C:membrane"/>
    <property type="evidence" value="ECO:0007669"/>
    <property type="project" value="UniProtKB-SubCell"/>
</dbReference>
<feature type="transmembrane region" description="Helical" evidence="7">
    <location>
        <begin position="131"/>
        <end position="152"/>
    </location>
</feature>
<dbReference type="AlphaFoldDB" id="A0AAE0P3T3"/>
<evidence type="ECO:0000256" key="3">
    <source>
        <dbReference type="ARBA" id="ARBA00022989"/>
    </source>
</evidence>
<feature type="transmembrane region" description="Helical" evidence="7">
    <location>
        <begin position="251"/>
        <end position="270"/>
    </location>
</feature>
<evidence type="ECO:0000313" key="9">
    <source>
        <dbReference type="EMBL" id="KAK3392831.1"/>
    </source>
</evidence>
<proteinExistence type="inferred from homology"/>
<feature type="transmembrane region" description="Helical" evidence="7">
    <location>
        <begin position="172"/>
        <end position="196"/>
    </location>
</feature>
<dbReference type="InterPro" id="IPR049326">
    <property type="entry name" value="Rhodopsin_dom_fungi"/>
</dbReference>
<keyword evidence="4 7" id="KW-0472">Membrane</keyword>
<dbReference type="Pfam" id="PF20684">
    <property type="entry name" value="Fung_rhodopsin"/>
    <property type="match status" value="1"/>
</dbReference>
<evidence type="ECO:0000256" key="7">
    <source>
        <dbReference type="SAM" id="Phobius"/>
    </source>
</evidence>
<reference evidence="9" key="1">
    <citation type="journal article" date="2023" name="Mol. Phylogenet. Evol.">
        <title>Genome-scale phylogeny and comparative genomics of the fungal order Sordariales.</title>
        <authorList>
            <person name="Hensen N."/>
            <person name="Bonometti L."/>
            <person name="Westerberg I."/>
            <person name="Brannstrom I.O."/>
            <person name="Guillou S."/>
            <person name="Cros-Aarteil S."/>
            <person name="Calhoun S."/>
            <person name="Haridas S."/>
            <person name="Kuo A."/>
            <person name="Mondo S."/>
            <person name="Pangilinan J."/>
            <person name="Riley R."/>
            <person name="LaButti K."/>
            <person name="Andreopoulos B."/>
            <person name="Lipzen A."/>
            <person name="Chen C."/>
            <person name="Yan M."/>
            <person name="Daum C."/>
            <person name="Ng V."/>
            <person name="Clum A."/>
            <person name="Steindorff A."/>
            <person name="Ohm R.A."/>
            <person name="Martin F."/>
            <person name="Silar P."/>
            <person name="Natvig D.O."/>
            <person name="Lalanne C."/>
            <person name="Gautier V."/>
            <person name="Ament-Velasquez S.L."/>
            <person name="Kruys A."/>
            <person name="Hutchinson M.I."/>
            <person name="Powell A.J."/>
            <person name="Barry K."/>
            <person name="Miller A.N."/>
            <person name="Grigoriev I.V."/>
            <person name="Debuchy R."/>
            <person name="Gladieux P."/>
            <person name="Hiltunen Thoren M."/>
            <person name="Johannesson H."/>
        </authorList>
    </citation>
    <scope>NUCLEOTIDE SEQUENCE</scope>
    <source>
        <strain evidence="9">CBS 232.78</strain>
    </source>
</reference>
<keyword evidence="10" id="KW-1185">Reference proteome</keyword>
<keyword evidence="2 7" id="KW-0812">Transmembrane</keyword>
<feature type="domain" description="Rhodopsin" evidence="8">
    <location>
        <begin position="32"/>
        <end position="271"/>
    </location>
</feature>
<evidence type="ECO:0000313" key="10">
    <source>
        <dbReference type="Proteomes" id="UP001285441"/>
    </source>
</evidence>
<protein>
    <recommendedName>
        <fullName evidence="8">Rhodopsin domain-containing protein</fullName>
    </recommendedName>
</protein>
<evidence type="ECO:0000256" key="4">
    <source>
        <dbReference type="ARBA" id="ARBA00023136"/>
    </source>
</evidence>
<dbReference type="Proteomes" id="UP001285441">
    <property type="component" value="Unassembled WGS sequence"/>
</dbReference>
<name>A0AAE0P3T3_9PEZI</name>
<comment type="caution">
    <text evidence="9">The sequence shown here is derived from an EMBL/GenBank/DDBJ whole genome shotgun (WGS) entry which is preliminary data.</text>
</comment>
<keyword evidence="3 7" id="KW-1133">Transmembrane helix</keyword>
<feature type="transmembrane region" description="Helical" evidence="7">
    <location>
        <begin position="12"/>
        <end position="37"/>
    </location>
</feature>
<feature type="compositionally biased region" description="Basic and acidic residues" evidence="6">
    <location>
        <begin position="296"/>
        <end position="317"/>
    </location>
</feature>
<feature type="transmembrane region" description="Helical" evidence="7">
    <location>
        <begin position="49"/>
        <end position="71"/>
    </location>
</feature>
<comment type="subcellular location">
    <subcellularLocation>
        <location evidence="1">Membrane</location>
        <topology evidence="1">Multi-pass membrane protein</topology>
    </subcellularLocation>
</comment>